<dbReference type="InterPro" id="IPR014710">
    <property type="entry name" value="RmlC-like_jellyroll"/>
</dbReference>
<dbReference type="STRING" id="395495.Lcho_1281"/>
<evidence type="ECO:0008006" key="3">
    <source>
        <dbReference type="Google" id="ProtNLM"/>
    </source>
</evidence>
<evidence type="ECO:0000313" key="1">
    <source>
        <dbReference type="EMBL" id="ACB33550.1"/>
    </source>
</evidence>
<protein>
    <recommendedName>
        <fullName evidence="3">AraC family transcriptional regulator</fullName>
    </recommendedName>
</protein>
<keyword evidence="2" id="KW-1185">Reference proteome</keyword>
<name>B1Y5G2_LEPCP</name>
<organism evidence="1 2">
    <name type="scientific">Leptothrix cholodnii (strain ATCC 51168 / LMG 8142 / SP-6)</name>
    <name type="common">Leptothrix discophora (strain SP-6)</name>
    <dbReference type="NCBI Taxonomy" id="395495"/>
    <lineage>
        <taxon>Bacteria</taxon>
        <taxon>Pseudomonadati</taxon>
        <taxon>Pseudomonadota</taxon>
        <taxon>Betaproteobacteria</taxon>
        <taxon>Burkholderiales</taxon>
        <taxon>Sphaerotilaceae</taxon>
        <taxon>Leptothrix</taxon>
    </lineage>
</organism>
<dbReference type="Gene3D" id="2.60.120.10">
    <property type="entry name" value="Jelly Rolls"/>
    <property type="match status" value="1"/>
</dbReference>
<dbReference type="KEGG" id="lch:Lcho_1281"/>
<sequence>MSKLTFDEFRATALARGFDDVLERHWEPLTVLDTHVHPFSLQALVVSGELWLSVGGITRHLRAGDPFELDFEVPHAERYGPEGATYWVARRVSVAAQAGTPPAA</sequence>
<gene>
    <name evidence="1" type="ordered locus">Lcho_1281</name>
</gene>
<dbReference type="EMBL" id="CP001013">
    <property type="protein sequence ID" value="ACB33550.1"/>
    <property type="molecule type" value="Genomic_DNA"/>
</dbReference>
<dbReference type="OrthoDB" id="8756764at2"/>
<dbReference type="InterPro" id="IPR011051">
    <property type="entry name" value="RmlC_Cupin_sf"/>
</dbReference>
<dbReference type="SUPFAM" id="SSF51182">
    <property type="entry name" value="RmlC-like cupins"/>
    <property type="match status" value="1"/>
</dbReference>
<dbReference type="Proteomes" id="UP000001693">
    <property type="component" value="Chromosome"/>
</dbReference>
<reference evidence="1 2" key="1">
    <citation type="submission" date="2008-03" db="EMBL/GenBank/DDBJ databases">
        <title>Complete sequence of Leptothrix cholodnii SP-6.</title>
        <authorList>
            <consortium name="US DOE Joint Genome Institute"/>
            <person name="Copeland A."/>
            <person name="Lucas S."/>
            <person name="Lapidus A."/>
            <person name="Glavina del Rio T."/>
            <person name="Dalin E."/>
            <person name="Tice H."/>
            <person name="Bruce D."/>
            <person name="Goodwin L."/>
            <person name="Pitluck S."/>
            <person name="Chertkov O."/>
            <person name="Brettin T."/>
            <person name="Detter J.C."/>
            <person name="Han C."/>
            <person name="Kuske C.R."/>
            <person name="Schmutz J."/>
            <person name="Larimer F."/>
            <person name="Land M."/>
            <person name="Hauser L."/>
            <person name="Kyrpides N."/>
            <person name="Lykidis A."/>
            <person name="Emerson D."/>
            <person name="Richardson P."/>
        </authorList>
    </citation>
    <scope>NUCLEOTIDE SEQUENCE [LARGE SCALE GENOMIC DNA]</scope>
    <source>
        <strain evidence="2">ATCC 51168 / LMG 8142 / SP-6</strain>
    </source>
</reference>
<dbReference type="AlphaFoldDB" id="B1Y5G2"/>
<accession>B1Y5G2</accession>
<evidence type="ECO:0000313" key="2">
    <source>
        <dbReference type="Proteomes" id="UP000001693"/>
    </source>
</evidence>
<proteinExistence type="predicted"/>
<dbReference type="RefSeq" id="WP_012346312.1">
    <property type="nucleotide sequence ID" value="NC_010524.1"/>
</dbReference>
<dbReference type="HOGENOM" id="CLU_162499_0_0_4"/>
<dbReference type="eggNOG" id="COG1917">
    <property type="taxonomic scope" value="Bacteria"/>
</dbReference>